<organism evidence="3 4">
    <name type="scientific">Ramularia collo-cygni</name>
    <dbReference type="NCBI Taxonomy" id="112498"/>
    <lineage>
        <taxon>Eukaryota</taxon>
        <taxon>Fungi</taxon>
        <taxon>Dikarya</taxon>
        <taxon>Ascomycota</taxon>
        <taxon>Pezizomycotina</taxon>
        <taxon>Dothideomycetes</taxon>
        <taxon>Dothideomycetidae</taxon>
        <taxon>Mycosphaerellales</taxon>
        <taxon>Mycosphaerellaceae</taxon>
        <taxon>Ramularia</taxon>
    </lineage>
</organism>
<dbReference type="RefSeq" id="XP_023626986.1">
    <property type="nucleotide sequence ID" value="XM_023771218.1"/>
</dbReference>
<evidence type="ECO:0000313" key="3">
    <source>
        <dbReference type="EMBL" id="CZT20097.1"/>
    </source>
</evidence>
<dbReference type="EMBL" id="FJUY01000008">
    <property type="protein sequence ID" value="CZT20097.1"/>
    <property type="molecule type" value="Genomic_DNA"/>
</dbReference>
<dbReference type="Proteomes" id="UP000225277">
    <property type="component" value="Unassembled WGS sequence"/>
</dbReference>
<evidence type="ECO:0000256" key="1">
    <source>
        <dbReference type="SAM" id="MobiDB-lite"/>
    </source>
</evidence>
<keyword evidence="2" id="KW-0732">Signal</keyword>
<feature type="chain" id="PRO_5013851019" evidence="2">
    <location>
        <begin position="21"/>
        <end position="96"/>
    </location>
</feature>
<name>A0A2D3V5W1_9PEZI</name>
<reference evidence="3 4" key="1">
    <citation type="submission" date="2016-03" db="EMBL/GenBank/DDBJ databases">
        <authorList>
            <person name="Ploux O."/>
        </authorList>
    </citation>
    <scope>NUCLEOTIDE SEQUENCE [LARGE SCALE GENOMIC DNA]</scope>
    <source>
        <strain evidence="3 4">URUG2</strain>
    </source>
</reference>
<protein>
    <submittedName>
        <fullName evidence="3">Uncharacterized protein</fullName>
    </submittedName>
</protein>
<keyword evidence="4" id="KW-1185">Reference proteome</keyword>
<feature type="region of interest" description="Disordered" evidence="1">
    <location>
        <begin position="53"/>
        <end position="96"/>
    </location>
</feature>
<feature type="signal peptide" evidence="2">
    <location>
        <begin position="1"/>
        <end position="20"/>
    </location>
</feature>
<proteinExistence type="predicted"/>
<accession>A0A2D3V5W1</accession>
<evidence type="ECO:0000313" key="4">
    <source>
        <dbReference type="Proteomes" id="UP000225277"/>
    </source>
</evidence>
<dbReference type="GeneID" id="35601101"/>
<gene>
    <name evidence="3" type="ORF">RCC_05954</name>
</gene>
<sequence>MSMFDFPIVVLILSLFPIEMQEMEFAYQTTIWMMRQTHEKHIMKLQAKFTKHALTPNKEEEEKESEAVTDSPLVSENDDPERKDLYYGFEDWDKES</sequence>
<dbReference type="AlphaFoldDB" id="A0A2D3V5W1"/>
<evidence type="ECO:0000256" key="2">
    <source>
        <dbReference type="SAM" id="SignalP"/>
    </source>
</evidence>